<gene>
    <name evidence="2" type="ORF">HNR12_002812</name>
</gene>
<comment type="caution">
    <text evidence="2">The sequence shown here is derived from an EMBL/GenBank/DDBJ whole genome shotgun (WGS) entry which is preliminary data.</text>
</comment>
<dbReference type="Gene3D" id="2.130.10.10">
    <property type="entry name" value="YVTN repeat-like/Quinoprotein amine dehydrogenase"/>
    <property type="match status" value="1"/>
</dbReference>
<evidence type="ECO:0000313" key="3">
    <source>
        <dbReference type="Proteomes" id="UP000575985"/>
    </source>
</evidence>
<organism evidence="2 3">
    <name type="scientific">Streptomonospora nanhaiensis</name>
    <dbReference type="NCBI Taxonomy" id="1323731"/>
    <lineage>
        <taxon>Bacteria</taxon>
        <taxon>Bacillati</taxon>
        <taxon>Actinomycetota</taxon>
        <taxon>Actinomycetes</taxon>
        <taxon>Streptosporangiales</taxon>
        <taxon>Nocardiopsidaceae</taxon>
        <taxon>Streptomonospora</taxon>
    </lineage>
</organism>
<dbReference type="RefSeq" id="WP_179767881.1">
    <property type="nucleotide sequence ID" value="NZ_JACCFO010000001.1"/>
</dbReference>
<dbReference type="EMBL" id="JACCFO010000001">
    <property type="protein sequence ID" value="NYI96535.1"/>
    <property type="molecule type" value="Genomic_DNA"/>
</dbReference>
<feature type="compositionally biased region" description="Acidic residues" evidence="1">
    <location>
        <begin position="356"/>
        <end position="385"/>
    </location>
</feature>
<feature type="region of interest" description="Disordered" evidence="1">
    <location>
        <begin position="299"/>
        <end position="318"/>
    </location>
</feature>
<dbReference type="AlphaFoldDB" id="A0A853BP91"/>
<feature type="compositionally biased region" description="Acidic residues" evidence="1">
    <location>
        <begin position="524"/>
        <end position="570"/>
    </location>
</feature>
<dbReference type="Proteomes" id="UP000575985">
    <property type="component" value="Unassembled WGS sequence"/>
</dbReference>
<evidence type="ECO:0000256" key="1">
    <source>
        <dbReference type="SAM" id="MobiDB-lite"/>
    </source>
</evidence>
<feature type="region of interest" description="Disordered" evidence="1">
    <location>
        <begin position="334"/>
        <end position="624"/>
    </location>
</feature>
<dbReference type="InterPro" id="IPR011044">
    <property type="entry name" value="Quino_amine_DH_bsu"/>
</dbReference>
<sequence>MGAVTILATGLVGTAVFGVGAYNHWDDISSGSVWLWSSVTGELIRVNANNGQVDLVQEVKDSENHPVRLAQNNRYLVVHDLDTGALSSVDLARMDFTGQTDVGTAGDNHFVLGNDTAVIIDKAQGEVRRVDPETLESVGEPLQLVGPLVGGEFDRDGTLWVASRSQGTVVAIDTAREQPEVIDSIAVSDPGADLVMTVLDTGALAVNRDTGELSVVGGGSTTTVDSPIDLKGAKVPARTVGNLATVTVPKSSSLVALANLNGSPEASSFEVHGSTPETALPFANALFVPYSEEGLVRSFRPDGSQKNTIRVPDAGDSPLELEVRDDHLFINAPESESALVVDPDGRVRKVDKYDPEGEGDGEGGDSREEQEEEADPYVEGPDSDYEPPRLDLPDASNQEDLPEDVPLVQDDQENGRNEDDEDHDTPRGRPEDEYSRPPNEEPQIPTPDEWAPQLPLPDGDGDDDDDNSPPWGDDDHGNGNGNGNNDDEDDDDGILDPPNWGDDDDDEDNGDEEEEPAPGWPGLPDEEEPPVEEPPVEEPPVEEPPVEEPPVEEPPVEEPPVEEPPIEEPPVEQPPPPVEEQPPPPVEEQPPPPVEEQPPPPVEPAPEQPVEPAPETGTTPPPAA</sequence>
<reference evidence="2 3" key="1">
    <citation type="submission" date="2020-07" db="EMBL/GenBank/DDBJ databases">
        <title>Sequencing the genomes of 1000 actinobacteria strains.</title>
        <authorList>
            <person name="Klenk H.-P."/>
        </authorList>
    </citation>
    <scope>NUCLEOTIDE SEQUENCE [LARGE SCALE GENOMIC DNA]</scope>
    <source>
        <strain evidence="2 3">DSM 45927</strain>
    </source>
</reference>
<name>A0A853BP91_9ACTN</name>
<accession>A0A853BP91</accession>
<feature type="compositionally biased region" description="Acidic residues" evidence="1">
    <location>
        <begin position="485"/>
        <end position="494"/>
    </location>
</feature>
<feature type="compositionally biased region" description="Basic and acidic residues" evidence="1">
    <location>
        <begin position="424"/>
        <end position="439"/>
    </location>
</feature>
<feature type="compositionally biased region" description="Acidic residues" evidence="1">
    <location>
        <begin position="501"/>
        <end position="516"/>
    </location>
</feature>
<proteinExistence type="predicted"/>
<feature type="compositionally biased region" description="Basic and acidic residues" evidence="1">
    <location>
        <begin position="343"/>
        <end position="355"/>
    </location>
</feature>
<feature type="compositionally biased region" description="Pro residues" evidence="1">
    <location>
        <begin position="571"/>
        <end position="612"/>
    </location>
</feature>
<keyword evidence="3" id="KW-1185">Reference proteome</keyword>
<evidence type="ECO:0000313" key="2">
    <source>
        <dbReference type="EMBL" id="NYI96535.1"/>
    </source>
</evidence>
<dbReference type="InterPro" id="IPR015943">
    <property type="entry name" value="WD40/YVTN_repeat-like_dom_sf"/>
</dbReference>
<dbReference type="SUPFAM" id="SSF50969">
    <property type="entry name" value="YVTN repeat-like/Quinoprotein amine dehydrogenase"/>
    <property type="match status" value="1"/>
</dbReference>
<protein>
    <submittedName>
        <fullName evidence="2">Uncharacterized protein</fullName>
    </submittedName>
</protein>